<keyword evidence="3" id="KW-1185">Reference proteome</keyword>
<accession>A0A7X3MVH9</accession>
<evidence type="ECO:0000313" key="2">
    <source>
        <dbReference type="EMBL" id="MXQ13951.1"/>
    </source>
</evidence>
<name>A0A7X3MVH9_9HYPH</name>
<proteinExistence type="predicted"/>
<comment type="caution">
    <text evidence="2">The sequence shown here is derived from an EMBL/GenBank/DDBJ whole genome shotgun (WGS) entry which is preliminary data.</text>
</comment>
<dbReference type="PANTHER" id="PTHR47515">
    <property type="entry name" value="LOW CALCIUM RESPONSE LOCUS PROTEIN T"/>
    <property type="match status" value="1"/>
</dbReference>
<protein>
    <submittedName>
        <fullName evidence="2">IS3 family transposase</fullName>
    </submittedName>
</protein>
<dbReference type="AlphaFoldDB" id="A0A7X3MVH9"/>
<gene>
    <name evidence="2" type="ORF">GR328_21310</name>
</gene>
<organism evidence="2 3">
    <name type="scientific">Microvirga makkahensis</name>
    <dbReference type="NCBI Taxonomy" id="1128670"/>
    <lineage>
        <taxon>Bacteria</taxon>
        <taxon>Pseudomonadati</taxon>
        <taxon>Pseudomonadota</taxon>
        <taxon>Alphaproteobacteria</taxon>
        <taxon>Hyphomicrobiales</taxon>
        <taxon>Methylobacteriaceae</taxon>
        <taxon>Microvirga</taxon>
    </lineage>
</organism>
<dbReference type="EMBL" id="WURB01000023">
    <property type="protein sequence ID" value="MXQ13951.1"/>
    <property type="molecule type" value="Genomic_DNA"/>
</dbReference>
<sequence>MSRIREKCGLSERHACRIVNQLREAQRYVPTLRAGEEALTQANIALVSQYSRYGYRRITALRQRIGWKVGRDRVQRIWRREVLEVPKMYSCDLTGERSTKRFMNWRPNLPDGVWAGGGGTGLKIGGQPPAERVSPCLATGSA</sequence>
<evidence type="ECO:0000313" key="3">
    <source>
        <dbReference type="Proteomes" id="UP000436483"/>
    </source>
</evidence>
<reference evidence="2 3" key="1">
    <citation type="submission" date="2019-12" db="EMBL/GenBank/DDBJ databases">
        <authorList>
            <person name="Yuan C.-G."/>
        </authorList>
    </citation>
    <scope>NUCLEOTIDE SEQUENCE [LARGE SCALE GENOMIC DNA]</scope>
    <source>
        <strain evidence="2 3">KCTC 23863</strain>
    </source>
</reference>
<reference evidence="2 3" key="2">
    <citation type="submission" date="2020-01" db="EMBL/GenBank/DDBJ databases">
        <title>Microvirga sp. nov., an arsenate reduction bacterium isolated from Tibet hotspring sediments.</title>
        <authorList>
            <person name="Xian W.-D."/>
            <person name="Li W.-J."/>
        </authorList>
    </citation>
    <scope>NUCLEOTIDE SEQUENCE [LARGE SCALE GENOMIC DNA]</scope>
    <source>
        <strain evidence="2 3">KCTC 23863</strain>
    </source>
</reference>
<dbReference type="Proteomes" id="UP000436483">
    <property type="component" value="Unassembled WGS sequence"/>
</dbReference>
<dbReference type="Pfam" id="PF13276">
    <property type="entry name" value="HTH_21"/>
    <property type="match status" value="1"/>
</dbReference>
<dbReference type="OrthoDB" id="9809060at2"/>
<dbReference type="PANTHER" id="PTHR47515:SF1">
    <property type="entry name" value="BLR2054 PROTEIN"/>
    <property type="match status" value="1"/>
</dbReference>
<evidence type="ECO:0000259" key="1">
    <source>
        <dbReference type="Pfam" id="PF13276"/>
    </source>
</evidence>
<dbReference type="InterPro" id="IPR025948">
    <property type="entry name" value="HTH-like_dom"/>
</dbReference>
<feature type="domain" description="HTH-like" evidence="1">
    <location>
        <begin position="49"/>
        <end position="83"/>
    </location>
</feature>